<feature type="compositionally biased region" description="Polar residues" evidence="6">
    <location>
        <begin position="154"/>
        <end position="191"/>
    </location>
</feature>
<dbReference type="OrthoDB" id="28257at2759"/>
<reference evidence="8 9" key="1">
    <citation type="submission" date="2011-02" db="EMBL/GenBank/DDBJ databases">
        <title>The Genome Sequence of Sphaeroforma arctica JP610.</title>
        <authorList>
            <consortium name="The Broad Institute Genome Sequencing Platform"/>
            <person name="Russ C."/>
            <person name="Cuomo C."/>
            <person name="Young S.K."/>
            <person name="Zeng Q."/>
            <person name="Gargeya S."/>
            <person name="Alvarado L."/>
            <person name="Berlin A."/>
            <person name="Chapman S.B."/>
            <person name="Chen Z."/>
            <person name="Freedman E."/>
            <person name="Gellesch M."/>
            <person name="Goldberg J."/>
            <person name="Griggs A."/>
            <person name="Gujja S."/>
            <person name="Heilman E."/>
            <person name="Heiman D."/>
            <person name="Howarth C."/>
            <person name="Mehta T."/>
            <person name="Neiman D."/>
            <person name="Pearson M."/>
            <person name="Roberts A."/>
            <person name="Saif S."/>
            <person name="Shea T."/>
            <person name="Shenoy N."/>
            <person name="Sisk P."/>
            <person name="Stolte C."/>
            <person name="Sykes S."/>
            <person name="White J."/>
            <person name="Yandava C."/>
            <person name="Burger G."/>
            <person name="Gray M.W."/>
            <person name="Holland P.W.H."/>
            <person name="King N."/>
            <person name="Lang F.B.F."/>
            <person name="Roger A.J."/>
            <person name="Ruiz-Trillo I."/>
            <person name="Haas B."/>
            <person name="Nusbaum C."/>
            <person name="Birren B."/>
        </authorList>
    </citation>
    <scope>NUCLEOTIDE SEQUENCE [LARGE SCALE GENOMIC DNA]</scope>
    <source>
        <strain evidence="8 9">JP610</strain>
    </source>
</reference>
<gene>
    <name evidence="8" type="ORF">SARC_06157</name>
</gene>
<evidence type="ECO:0000313" key="8">
    <source>
        <dbReference type="EMBL" id="KNC81530.1"/>
    </source>
</evidence>
<evidence type="ECO:0000256" key="2">
    <source>
        <dbReference type="ARBA" id="ARBA00008096"/>
    </source>
</evidence>
<name>A0A0L0FXG1_9EUKA</name>
<dbReference type="GO" id="GO:0006888">
    <property type="term" value="P:endoplasmic reticulum to Golgi vesicle-mediated transport"/>
    <property type="evidence" value="ECO:0007669"/>
    <property type="project" value="InterPro"/>
</dbReference>
<dbReference type="GO" id="GO:0097020">
    <property type="term" value="F:COPII receptor activity"/>
    <property type="evidence" value="ECO:0007669"/>
    <property type="project" value="InterPro"/>
</dbReference>
<dbReference type="GO" id="GO:0000139">
    <property type="term" value="C:Golgi membrane"/>
    <property type="evidence" value="ECO:0007669"/>
    <property type="project" value="TreeGrafter"/>
</dbReference>
<evidence type="ECO:0000256" key="5">
    <source>
        <dbReference type="ARBA" id="ARBA00023136"/>
    </source>
</evidence>
<keyword evidence="4 7" id="KW-1133">Transmembrane helix</keyword>
<evidence type="ECO:0000256" key="1">
    <source>
        <dbReference type="ARBA" id="ARBA00004141"/>
    </source>
</evidence>
<evidence type="ECO:0000256" key="7">
    <source>
        <dbReference type="SAM" id="Phobius"/>
    </source>
</evidence>
<feature type="transmembrane region" description="Helical" evidence="7">
    <location>
        <begin position="64"/>
        <end position="87"/>
    </location>
</feature>
<feature type="compositionally biased region" description="Polar residues" evidence="6">
    <location>
        <begin position="203"/>
        <end position="224"/>
    </location>
</feature>
<dbReference type="GO" id="GO:0005789">
    <property type="term" value="C:endoplasmic reticulum membrane"/>
    <property type="evidence" value="ECO:0007669"/>
    <property type="project" value="TreeGrafter"/>
</dbReference>
<evidence type="ECO:0000256" key="4">
    <source>
        <dbReference type="ARBA" id="ARBA00022989"/>
    </source>
</evidence>
<dbReference type="Proteomes" id="UP000054560">
    <property type="component" value="Unassembled WGS sequence"/>
</dbReference>
<comment type="subcellular location">
    <subcellularLocation>
        <location evidence="1">Membrane</location>
        <topology evidence="1">Multi-pass membrane protein</topology>
    </subcellularLocation>
</comment>
<dbReference type="Pfam" id="PF04148">
    <property type="entry name" value="Erv26"/>
    <property type="match status" value="1"/>
</dbReference>
<accession>A0A0L0FXG1</accession>
<dbReference type="GO" id="GO:0030134">
    <property type="term" value="C:COPII-coated ER to Golgi transport vesicle"/>
    <property type="evidence" value="ECO:0007669"/>
    <property type="project" value="TreeGrafter"/>
</dbReference>
<dbReference type="GeneID" id="25906661"/>
<dbReference type="EMBL" id="KQ242024">
    <property type="protein sequence ID" value="KNC81530.1"/>
    <property type="molecule type" value="Genomic_DNA"/>
</dbReference>
<dbReference type="PANTHER" id="PTHR13144">
    <property type="entry name" value="TEX261 PROTEIN"/>
    <property type="match status" value="1"/>
</dbReference>
<comment type="similarity">
    <text evidence="2">Belongs to the SVP26 family.</text>
</comment>
<evidence type="ECO:0000313" key="9">
    <source>
        <dbReference type="Proteomes" id="UP000054560"/>
    </source>
</evidence>
<evidence type="ECO:0008006" key="10">
    <source>
        <dbReference type="Google" id="ProtNLM"/>
    </source>
</evidence>
<keyword evidence="5 7" id="KW-0472">Membrane</keyword>
<sequence>MWLFEGYPLLEVVLPGLVAHGFYSLLLPTFPVCNFASVGFVSSTVMFCVHQYCVFSYFSRHYYVFADVLAYFTVCVWLVPFIFFVSLTSNDGNLPTKSSDGQASATPAARRSSKVGLKSMLNFLSWKSDDLPKIHETLNETHSHSSLGMGGDQYHQNNGNMSGYESAGSFQSRSNSPYDNQPGSNGANIGGTNPYHRQHSNHFEPQNTYGNVGSRSYDYSQKHI</sequence>
<organism evidence="8 9">
    <name type="scientific">Sphaeroforma arctica JP610</name>
    <dbReference type="NCBI Taxonomy" id="667725"/>
    <lineage>
        <taxon>Eukaryota</taxon>
        <taxon>Ichthyosporea</taxon>
        <taxon>Ichthyophonida</taxon>
        <taxon>Sphaeroforma</taxon>
    </lineage>
</organism>
<feature type="region of interest" description="Disordered" evidence="6">
    <location>
        <begin position="141"/>
        <end position="224"/>
    </location>
</feature>
<dbReference type="AlphaFoldDB" id="A0A0L0FXG1"/>
<dbReference type="PANTHER" id="PTHR13144:SF0">
    <property type="entry name" value="PROTEIN TEX261"/>
    <property type="match status" value="1"/>
</dbReference>
<keyword evidence="9" id="KW-1185">Reference proteome</keyword>
<dbReference type="RefSeq" id="XP_014155432.1">
    <property type="nucleotide sequence ID" value="XM_014299957.1"/>
</dbReference>
<feature type="transmembrane region" description="Helical" evidence="7">
    <location>
        <begin position="38"/>
        <end position="58"/>
    </location>
</feature>
<dbReference type="InterPro" id="IPR007277">
    <property type="entry name" value="Svp26/Tex261"/>
</dbReference>
<proteinExistence type="inferred from homology"/>
<dbReference type="eggNOG" id="KOG4136">
    <property type="taxonomic scope" value="Eukaryota"/>
</dbReference>
<evidence type="ECO:0000256" key="3">
    <source>
        <dbReference type="ARBA" id="ARBA00022692"/>
    </source>
</evidence>
<protein>
    <recommendedName>
        <fullName evidence="10">Protein TEX261</fullName>
    </recommendedName>
</protein>
<keyword evidence="3 7" id="KW-0812">Transmembrane</keyword>
<evidence type="ECO:0000256" key="6">
    <source>
        <dbReference type="SAM" id="MobiDB-lite"/>
    </source>
</evidence>